<feature type="compositionally biased region" description="Basic and acidic residues" evidence="1">
    <location>
        <begin position="183"/>
        <end position="199"/>
    </location>
</feature>
<feature type="non-terminal residue" evidence="2">
    <location>
        <position position="229"/>
    </location>
</feature>
<sequence length="229" mass="25743">MQDIRSFFRSSAEKGKSSSKPAKVEKKNSRKRVFIDSDSDEEPIKTPKRNTSQKSVKSSTKKVKDEDSSTSKYFEVDKKKVKSLFGTEPVKQVSAPKKLDSKTVAENELADVSAAFLDIDDDDWVQEVTTPPKTSVEEKLGKTSDHQRKRTPFPPEALPRKGDPFQCPRLSILILRLQKKPNENAKKSEISAKKGDHTLSPEPSPIKTSTSKSRIHLLKKPLLDVQVKK</sequence>
<organism evidence="2">
    <name type="scientific">Lygus hesperus</name>
    <name type="common">Western plant bug</name>
    <dbReference type="NCBI Taxonomy" id="30085"/>
    <lineage>
        <taxon>Eukaryota</taxon>
        <taxon>Metazoa</taxon>
        <taxon>Ecdysozoa</taxon>
        <taxon>Arthropoda</taxon>
        <taxon>Hexapoda</taxon>
        <taxon>Insecta</taxon>
        <taxon>Pterygota</taxon>
        <taxon>Neoptera</taxon>
        <taxon>Paraneoptera</taxon>
        <taxon>Hemiptera</taxon>
        <taxon>Heteroptera</taxon>
        <taxon>Panheteroptera</taxon>
        <taxon>Cimicomorpha</taxon>
        <taxon>Miridae</taxon>
        <taxon>Mirini</taxon>
        <taxon>Lygus</taxon>
    </lineage>
</organism>
<evidence type="ECO:0000313" key="2">
    <source>
        <dbReference type="EMBL" id="JAG61156.1"/>
    </source>
</evidence>
<evidence type="ECO:0000256" key="1">
    <source>
        <dbReference type="SAM" id="MobiDB-lite"/>
    </source>
</evidence>
<proteinExistence type="predicted"/>
<feature type="region of interest" description="Disordered" evidence="1">
    <location>
        <begin position="1"/>
        <end position="72"/>
    </location>
</feature>
<protein>
    <submittedName>
        <fullName evidence="2">Uncharacterized protein</fullName>
    </submittedName>
</protein>
<feature type="region of interest" description="Disordered" evidence="1">
    <location>
        <begin position="183"/>
        <end position="214"/>
    </location>
</feature>
<dbReference type="EMBL" id="GBRD01004665">
    <property type="protein sequence ID" value="JAG61156.1"/>
    <property type="molecule type" value="Transcribed_RNA"/>
</dbReference>
<feature type="compositionally biased region" description="Basic and acidic residues" evidence="1">
    <location>
        <begin position="135"/>
        <end position="146"/>
    </location>
</feature>
<feature type="compositionally biased region" description="Basic and acidic residues" evidence="1">
    <location>
        <begin position="62"/>
        <end position="72"/>
    </location>
</feature>
<name>A0A0K8T6X6_LYGHE</name>
<dbReference type="AlphaFoldDB" id="A0A0K8T6X6"/>
<feature type="region of interest" description="Disordered" evidence="1">
    <location>
        <begin position="128"/>
        <end position="165"/>
    </location>
</feature>
<reference evidence="2" key="1">
    <citation type="submission" date="2014-09" db="EMBL/GenBank/DDBJ databases">
        <authorList>
            <person name="Magalhaes I.L.F."/>
            <person name="Oliveira U."/>
            <person name="Santos F.R."/>
            <person name="Vidigal T.H.D.A."/>
            <person name="Brescovit A.D."/>
            <person name="Santos A.J."/>
        </authorList>
    </citation>
    <scope>NUCLEOTIDE SEQUENCE</scope>
</reference>
<feature type="compositionally biased region" description="Basic and acidic residues" evidence="1">
    <location>
        <begin position="11"/>
        <end position="27"/>
    </location>
</feature>
<accession>A0A0K8T6X6</accession>